<gene>
    <name evidence="2" type="ORF">PGT21_006145</name>
</gene>
<accession>A0A5B0QMB3</accession>
<dbReference type="Proteomes" id="UP000324748">
    <property type="component" value="Unassembled WGS sequence"/>
</dbReference>
<feature type="compositionally biased region" description="Low complexity" evidence="1">
    <location>
        <begin position="278"/>
        <end position="293"/>
    </location>
</feature>
<feature type="compositionally biased region" description="Low complexity" evidence="1">
    <location>
        <begin position="95"/>
        <end position="126"/>
    </location>
</feature>
<feature type="region of interest" description="Disordered" evidence="1">
    <location>
        <begin position="1"/>
        <end position="69"/>
    </location>
</feature>
<feature type="compositionally biased region" description="Low complexity" evidence="1">
    <location>
        <begin position="29"/>
        <end position="53"/>
    </location>
</feature>
<evidence type="ECO:0000256" key="1">
    <source>
        <dbReference type="SAM" id="MobiDB-lite"/>
    </source>
</evidence>
<sequence>MKTTNKEHHQQEEIPDRLAKLAYNKRTRTTTTTTTTTNQKPTHTTNTTTTTTTIHHPSNSHEQQELPRAKRARLELEQIKSLTNKLKQHKHKIKQQQQQPQQQQQQQQPLKQPLKQQQPKQQQQPKNISIPNQHKKVKNKKLIYLRRNRLTIQHHQLTQQEPSIKLRPHQIHIQLTSLHPCCQTQINSHDLDLLENELSIIQLNYQLLFLSRYDSITHQLALRLNKWNPYNHFLRAKFTTQFHLPSSDHHSPIDTHHLIQITVWHRACLRTKLNKLIQQQQQQQPSPSPSSSSRIHQDPFDLASNPIIQRISHQRQALDQLFGHQHQHKLIQVDQTLRTRLRNQARSVKVPPRIGALHFNTMEPYQAGQLVYDSEDELPDLEHHSWRKFRSELSCERSTQLSIIKKFHTKDEAGGEESRISERMKEESGRLWNQYIRSICGDPTSTASVRLDEQDYVGFVELYGARFGRATAPTRRALSALLTHLFDHDLPLSSRIINQRVRSFRGTRNPRNTHAGPSASPEIISSVKNAFIHSLLTHFDRFVPPP</sequence>
<dbReference type="AlphaFoldDB" id="A0A5B0QMB3"/>
<evidence type="ECO:0000313" key="2">
    <source>
        <dbReference type="EMBL" id="KAA1114361.1"/>
    </source>
</evidence>
<feature type="region of interest" description="Disordered" evidence="1">
    <location>
        <begin position="84"/>
        <end position="139"/>
    </location>
</feature>
<comment type="caution">
    <text evidence="2">The sequence shown here is derived from an EMBL/GenBank/DDBJ whole genome shotgun (WGS) entry which is preliminary data.</text>
</comment>
<feature type="region of interest" description="Disordered" evidence="1">
    <location>
        <begin position="276"/>
        <end position="299"/>
    </location>
</feature>
<proteinExistence type="predicted"/>
<name>A0A5B0QMB3_PUCGR</name>
<feature type="compositionally biased region" description="Basic and acidic residues" evidence="1">
    <location>
        <begin position="1"/>
        <end position="19"/>
    </location>
</feature>
<dbReference type="OrthoDB" id="2507697at2759"/>
<evidence type="ECO:0000313" key="3">
    <source>
        <dbReference type="Proteomes" id="UP000324748"/>
    </source>
</evidence>
<dbReference type="EMBL" id="VSWC01000014">
    <property type="protein sequence ID" value="KAA1114361.1"/>
    <property type="molecule type" value="Genomic_DNA"/>
</dbReference>
<reference evidence="2 3" key="1">
    <citation type="submission" date="2019-05" db="EMBL/GenBank/DDBJ databases">
        <title>Emergence of the Ug99 lineage of the wheat stem rust pathogen through somatic hybridization.</title>
        <authorList>
            <person name="Li F."/>
            <person name="Upadhyaya N.M."/>
            <person name="Sperschneider J."/>
            <person name="Matny O."/>
            <person name="Nguyen-Phuc H."/>
            <person name="Mago R."/>
            <person name="Raley C."/>
            <person name="Miller M.E."/>
            <person name="Silverstein K.A.T."/>
            <person name="Henningsen E."/>
            <person name="Hirsch C.D."/>
            <person name="Visser B."/>
            <person name="Pretorius Z.A."/>
            <person name="Steffenson B.J."/>
            <person name="Schwessinger B."/>
            <person name="Dodds P.N."/>
            <person name="Figueroa M."/>
        </authorList>
    </citation>
    <scope>NUCLEOTIDE SEQUENCE [LARGE SCALE GENOMIC DNA]</scope>
    <source>
        <strain evidence="2">21-0</strain>
    </source>
</reference>
<keyword evidence="3" id="KW-1185">Reference proteome</keyword>
<protein>
    <submittedName>
        <fullName evidence="2">Uncharacterized protein</fullName>
    </submittedName>
</protein>
<organism evidence="2 3">
    <name type="scientific">Puccinia graminis f. sp. tritici</name>
    <dbReference type="NCBI Taxonomy" id="56615"/>
    <lineage>
        <taxon>Eukaryota</taxon>
        <taxon>Fungi</taxon>
        <taxon>Dikarya</taxon>
        <taxon>Basidiomycota</taxon>
        <taxon>Pucciniomycotina</taxon>
        <taxon>Pucciniomycetes</taxon>
        <taxon>Pucciniales</taxon>
        <taxon>Pucciniaceae</taxon>
        <taxon>Puccinia</taxon>
    </lineage>
</organism>